<sequence>MCGLAIAACDPVAVDPEPRAAEHDGATTPAAAAPRLQQAPVIGGELVVREIQWPSASEVDAELRDRLPRDALDRVDAAPLPVLIPPDPLDDIVVVTGEHWYSFRGDRDGITIVVQGSGLARVFPGMRGATGEQLVRGRPAFVSVNEGIRHAAWIEHGVAYSVEIECADQQAPQCADSAAITQLAEQLELVGGVALTEAAR</sequence>
<organism evidence="1 2">
    <name type="scientific">Enhygromyxa salina</name>
    <dbReference type="NCBI Taxonomy" id="215803"/>
    <lineage>
        <taxon>Bacteria</taxon>
        <taxon>Pseudomonadati</taxon>
        <taxon>Myxococcota</taxon>
        <taxon>Polyangia</taxon>
        <taxon>Nannocystales</taxon>
        <taxon>Nannocystaceae</taxon>
        <taxon>Enhygromyxa</taxon>
    </lineage>
</organism>
<reference evidence="1 2" key="1">
    <citation type="submission" date="2018-03" db="EMBL/GenBank/DDBJ databases">
        <title>Draft Genome Sequences of the Obligatory Marine Myxobacteria Enhygromyxa salina SWB007.</title>
        <authorList>
            <person name="Poehlein A."/>
            <person name="Moghaddam J.A."/>
            <person name="Harms H."/>
            <person name="Alanjari M."/>
            <person name="Koenig G.M."/>
            <person name="Daniel R."/>
            <person name="Schaeberle T.F."/>
        </authorList>
    </citation>
    <scope>NUCLEOTIDE SEQUENCE [LARGE SCALE GENOMIC DNA]</scope>
    <source>
        <strain evidence="1 2">SWB007</strain>
    </source>
</reference>
<dbReference type="EMBL" id="PVNL01000048">
    <property type="protein sequence ID" value="PRQ07850.1"/>
    <property type="molecule type" value="Genomic_DNA"/>
</dbReference>
<proteinExistence type="predicted"/>
<dbReference type="AlphaFoldDB" id="A0A2S9YS06"/>
<dbReference type="Proteomes" id="UP000238823">
    <property type="component" value="Unassembled WGS sequence"/>
</dbReference>
<comment type="caution">
    <text evidence="1">The sequence shown here is derived from an EMBL/GenBank/DDBJ whole genome shotgun (WGS) entry which is preliminary data.</text>
</comment>
<protein>
    <submittedName>
        <fullName evidence="1">Uncharacterized protein</fullName>
    </submittedName>
</protein>
<dbReference type="RefSeq" id="WP_146157612.1">
    <property type="nucleotide sequence ID" value="NZ_PVNL01000048.1"/>
</dbReference>
<name>A0A2S9YS06_9BACT</name>
<accession>A0A2S9YS06</accession>
<dbReference type="OrthoDB" id="5525932at2"/>
<evidence type="ECO:0000313" key="1">
    <source>
        <dbReference type="EMBL" id="PRQ07850.1"/>
    </source>
</evidence>
<gene>
    <name evidence="1" type="ORF">ENSA7_24150</name>
</gene>
<evidence type="ECO:0000313" key="2">
    <source>
        <dbReference type="Proteomes" id="UP000238823"/>
    </source>
</evidence>